<name>A0ABR1IUF6_9AGAR</name>
<dbReference type="Pfam" id="PF00106">
    <property type="entry name" value="adh_short"/>
    <property type="match status" value="1"/>
</dbReference>
<keyword evidence="5" id="KW-1185">Reference proteome</keyword>
<protein>
    <submittedName>
        <fullName evidence="4">Short-chain alcohol dehydrogenase</fullName>
        <ecNumber evidence="4">1.3.1.33</ecNumber>
    </submittedName>
</protein>
<dbReference type="PANTHER" id="PTHR24320">
    <property type="entry name" value="RETINOL DEHYDROGENASE"/>
    <property type="match status" value="1"/>
</dbReference>
<evidence type="ECO:0000256" key="3">
    <source>
        <dbReference type="ARBA" id="ARBA00023002"/>
    </source>
</evidence>
<comment type="caution">
    <text evidence="4">The sequence shown here is derived from an EMBL/GenBank/DDBJ whole genome shotgun (WGS) entry which is preliminary data.</text>
</comment>
<dbReference type="PANTHER" id="PTHR24320:SF282">
    <property type="entry name" value="WW DOMAIN-CONTAINING OXIDOREDUCTASE"/>
    <property type="match status" value="1"/>
</dbReference>
<dbReference type="Gene3D" id="3.40.50.720">
    <property type="entry name" value="NAD(P)-binding Rossmann-like Domain"/>
    <property type="match status" value="1"/>
</dbReference>
<evidence type="ECO:0000313" key="4">
    <source>
        <dbReference type="EMBL" id="KAK7441535.1"/>
    </source>
</evidence>
<dbReference type="InterPro" id="IPR002347">
    <property type="entry name" value="SDR_fam"/>
</dbReference>
<gene>
    <name evidence="4" type="primary">RDH1_10</name>
    <name evidence="4" type="ORF">VKT23_016527</name>
</gene>
<dbReference type="SUPFAM" id="SSF51735">
    <property type="entry name" value="NAD(P)-binding Rossmann-fold domains"/>
    <property type="match status" value="1"/>
</dbReference>
<keyword evidence="2" id="KW-0521">NADP</keyword>
<dbReference type="EMBL" id="JBANRG010000062">
    <property type="protein sequence ID" value="KAK7441535.1"/>
    <property type="molecule type" value="Genomic_DNA"/>
</dbReference>
<keyword evidence="3 4" id="KW-0560">Oxidoreductase</keyword>
<accession>A0ABR1IUF6</accession>
<dbReference type="PRINTS" id="PR00081">
    <property type="entry name" value="GDHRDH"/>
</dbReference>
<dbReference type="GO" id="GO:0016630">
    <property type="term" value="F:protochlorophyllide reductase activity"/>
    <property type="evidence" value="ECO:0007669"/>
    <property type="project" value="UniProtKB-EC"/>
</dbReference>
<dbReference type="Proteomes" id="UP001498398">
    <property type="component" value="Unassembled WGS sequence"/>
</dbReference>
<comment type="similarity">
    <text evidence="1">Belongs to the short-chain dehydrogenases/reductases (SDR) family.</text>
</comment>
<dbReference type="EC" id="1.3.1.33" evidence="4"/>
<evidence type="ECO:0000313" key="5">
    <source>
        <dbReference type="Proteomes" id="UP001498398"/>
    </source>
</evidence>
<sequence>MTYVQGAPTRALFAKSGPVELQLFKFTRTSQPDHPQPPVTTKKMGAIASSLRFDEHFPPQPIWSTDHIPDLSGKVMIVTGGNAGVGKHTALLEHNAKVYMASRNATKAKETIDDLKTRTGKEALFIQLDLADLRSIKNAAEVYMSKEKELHVLFNNGGVMMTPIDELTAQGYDLQFGTNVLGHFYLTKLLLPILLSTAQATEAPVRVINTASVGHSMFPKLDFNTFRDGKARRRLWANQIYGQSKFGNIVFSNELARRHGDEGIISMSLHPGNLKTELSRHLPFLARQMEKILFYPSEMGALTQLWAGTLPDSEAKGLNGKYLVPWARVGTAARSAYDPRLGMDLWQWCEEQVKDF</sequence>
<proteinExistence type="inferred from homology"/>
<organism evidence="4 5">
    <name type="scientific">Marasmiellus scandens</name>
    <dbReference type="NCBI Taxonomy" id="2682957"/>
    <lineage>
        <taxon>Eukaryota</taxon>
        <taxon>Fungi</taxon>
        <taxon>Dikarya</taxon>
        <taxon>Basidiomycota</taxon>
        <taxon>Agaricomycotina</taxon>
        <taxon>Agaricomycetes</taxon>
        <taxon>Agaricomycetidae</taxon>
        <taxon>Agaricales</taxon>
        <taxon>Marasmiineae</taxon>
        <taxon>Omphalotaceae</taxon>
        <taxon>Marasmiellus</taxon>
    </lineage>
</organism>
<evidence type="ECO:0000256" key="1">
    <source>
        <dbReference type="ARBA" id="ARBA00006484"/>
    </source>
</evidence>
<reference evidence="4 5" key="1">
    <citation type="submission" date="2024-01" db="EMBL/GenBank/DDBJ databases">
        <title>A draft genome for the cacao thread blight pathogen Marasmiellus scandens.</title>
        <authorList>
            <person name="Baruah I.K."/>
            <person name="Leung J."/>
            <person name="Bukari Y."/>
            <person name="Amoako-Attah I."/>
            <person name="Meinhardt L.W."/>
            <person name="Bailey B.A."/>
            <person name="Cohen S.P."/>
        </authorList>
    </citation>
    <scope>NUCLEOTIDE SEQUENCE [LARGE SCALE GENOMIC DNA]</scope>
    <source>
        <strain evidence="4 5">GH-19</strain>
    </source>
</reference>
<dbReference type="InterPro" id="IPR036291">
    <property type="entry name" value="NAD(P)-bd_dom_sf"/>
</dbReference>
<evidence type="ECO:0000256" key="2">
    <source>
        <dbReference type="ARBA" id="ARBA00022857"/>
    </source>
</evidence>